<dbReference type="Pfam" id="PF17853">
    <property type="entry name" value="GGDEF_2"/>
    <property type="match status" value="1"/>
</dbReference>
<dbReference type="AlphaFoldDB" id="A0A0M0KLU2"/>
<feature type="domain" description="PucR C-terminal helix-turn-helix" evidence="2">
    <location>
        <begin position="337"/>
        <end position="394"/>
    </location>
</feature>
<dbReference type="InterPro" id="IPR051448">
    <property type="entry name" value="CdaR-like_regulators"/>
</dbReference>
<dbReference type="EMBL" id="LILD01000001">
    <property type="protein sequence ID" value="KOO39836.1"/>
    <property type="molecule type" value="Genomic_DNA"/>
</dbReference>
<sequence>MKDRSFDTLQEAVDVLSLTLNGPVTLEDREHRLLAYSKHSHETDSARIETIMNRQVPDRVIEGLWSSGLLQKLNQTDEPIRIPGIPAVGLGNRVAISIRQQQFVLGYIWVLELEEPLTDEQLNDLKDMVSLIRAMLIKQQETRFRRRLEREERWRHLYQGTETVAEVKRRFQAEGEPLPERGVVVQFFCERTIKEEHEQALSFISEKVKSRILVTFAMLIDGKWTVYLTDSLKKPLDEQVVKHFIDQWIRSWNDQFSYANVLAGVGQHCSQLTDVSESFHQAEKVIELKGEFAYELDKVYYFHELGFYRIIVDSVPILESETVQTLAAYDQKQGTELLQTLEAFLDVDGRNQAAAALLHVHPNTLNYRMKRIYELTGLDVKNMKDKVSLYLELKLRRWRNRVE</sequence>
<organism evidence="4">
    <name type="scientific">Halalkalibacterium halodurans</name>
    <name type="common">Bacillus halodurans</name>
    <dbReference type="NCBI Taxonomy" id="86665"/>
    <lineage>
        <taxon>Bacteria</taxon>
        <taxon>Bacillati</taxon>
        <taxon>Bacillota</taxon>
        <taxon>Bacilli</taxon>
        <taxon>Bacillales</taxon>
        <taxon>Bacillaceae</taxon>
        <taxon>Halalkalibacterium (ex Joshi et al. 2022)</taxon>
    </lineage>
</organism>
<reference evidence="4" key="1">
    <citation type="submission" date="2015-08" db="EMBL/GenBank/DDBJ databases">
        <title>Complete DNA Sequence of Pseudomonas syringae pv. actinidiae, the Causal Agent of Kiwifruit Canker Disease.</title>
        <authorList>
            <person name="Rikkerink E.H.A."/>
            <person name="Fineran P.C."/>
        </authorList>
    </citation>
    <scope>NUCLEOTIDE SEQUENCE</scope>
    <source>
        <strain evidence="4">DSM 13666</strain>
    </source>
</reference>
<evidence type="ECO:0008006" key="5">
    <source>
        <dbReference type="Google" id="ProtNLM"/>
    </source>
</evidence>
<dbReference type="PATRIC" id="fig|136160.3.peg.3253"/>
<dbReference type="RefSeq" id="WP_010897242.1">
    <property type="nucleotide sequence ID" value="NZ_CP040441.1"/>
</dbReference>
<comment type="similarity">
    <text evidence="1">Belongs to the CdaR family.</text>
</comment>
<evidence type="ECO:0000313" key="4">
    <source>
        <dbReference type="EMBL" id="KOO39836.1"/>
    </source>
</evidence>
<dbReference type="InterPro" id="IPR042070">
    <property type="entry name" value="PucR_C-HTH_sf"/>
</dbReference>
<evidence type="ECO:0000256" key="1">
    <source>
        <dbReference type="ARBA" id="ARBA00006754"/>
    </source>
</evidence>
<evidence type="ECO:0000259" key="3">
    <source>
        <dbReference type="Pfam" id="PF17853"/>
    </source>
</evidence>
<dbReference type="Gene3D" id="1.10.10.2840">
    <property type="entry name" value="PucR C-terminal helix-turn-helix domain"/>
    <property type="match status" value="1"/>
</dbReference>
<feature type="domain" description="CdaR GGDEF-like" evidence="3">
    <location>
        <begin position="166"/>
        <end position="287"/>
    </location>
</feature>
<gene>
    <name evidence="4" type="ORF">AMD02_13990</name>
</gene>
<dbReference type="PANTHER" id="PTHR33744">
    <property type="entry name" value="CARBOHYDRATE DIACID REGULATOR"/>
    <property type="match status" value="1"/>
</dbReference>
<dbReference type="PANTHER" id="PTHR33744:SF1">
    <property type="entry name" value="DNA-BINDING TRANSCRIPTIONAL ACTIVATOR ADER"/>
    <property type="match status" value="1"/>
</dbReference>
<evidence type="ECO:0000259" key="2">
    <source>
        <dbReference type="Pfam" id="PF13556"/>
    </source>
</evidence>
<protein>
    <recommendedName>
        <fullName evidence="5">DNA-binding transcriptional regulator, PucR family</fullName>
    </recommendedName>
</protein>
<dbReference type="GeneID" id="87596701"/>
<dbReference type="OMA" id="RSQEFFW"/>
<name>A0A0M0KLU2_ALKHA</name>
<comment type="caution">
    <text evidence="4">The sequence shown here is derived from an EMBL/GenBank/DDBJ whole genome shotgun (WGS) entry which is preliminary data.</text>
</comment>
<accession>A0A0M0KLU2</accession>
<dbReference type="InterPro" id="IPR025736">
    <property type="entry name" value="PucR_C-HTH_dom"/>
</dbReference>
<dbReference type="InterPro" id="IPR041522">
    <property type="entry name" value="CdaR_GGDEF"/>
</dbReference>
<dbReference type="Pfam" id="PF13556">
    <property type="entry name" value="HTH_30"/>
    <property type="match status" value="1"/>
</dbReference>
<proteinExistence type="inferred from homology"/>